<feature type="transmembrane region" description="Helical" evidence="1">
    <location>
        <begin position="13"/>
        <end position="36"/>
    </location>
</feature>
<sequence length="210" mass="24745">MEYLIENRQYLEILYFISGPLTLIGVAIALIQLYLFKRDLNTKYRRESMQLTLEMFHPKSLRLSELSRKMDDAFELEEIEIPNIEVKEFLYESIQNEPWTKKFQDSIEAYNASIDYLCEVDHIAQVVLSGLADEEFAFKCQGSYFVEVVNEAKPMILAIRNSDNSEVFRDTIDLYNLWNAKVKKQKLLAEHKYRERELESLSTHTVPTLK</sequence>
<gene>
    <name evidence="2" type="ORF">K6Q96_09025</name>
</gene>
<keyword evidence="1" id="KW-0472">Membrane</keyword>
<proteinExistence type="predicted"/>
<keyword evidence="1" id="KW-1133">Transmembrane helix</keyword>
<protein>
    <recommendedName>
        <fullName evidence="4">DUF4760 domain-containing protein</fullName>
    </recommendedName>
</protein>
<name>A0ABY4WNI7_9GAMM</name>
<dbReference type="Proteomes" id="UP001056255">
    <property type="component" value="Chromosome I"/>
</dbReference>
<keyword evidence="3" id="KW-1185">Reference proteome</keyword>
<evidence type="ECO:0008006" key="4">
    <source>
        <dbReference type="Google" id="ProtNLM"/>
    </source>
</evidence>
<accession>A0ABY4WNI7</accession>
<evidence type="ECO:0000313" key="3">
    <source>
        <dbReference type="Proteomes" id="UP001056255"/>
    </source>
</evidence>
<keyword evidence="1" id="KW-0812">Transmembrane</keyword>
<organism evidence="2 3">
    <name type="scientific">Grimontia kaedaensis</name>
    <dbReference type="NCBI Taxonomy" id="2872157"/>
    <lineage>
        <taxon>Bacteria</taxon>
        <taxon>Pseudomonadati</taxon>
        <taxon>Pseudomonadota</taxon>
        <taxon>Gammaproteobacteria</taxon>
        <taxon>Vibrionales</taxon>
        <taxon>Vibrionaceae</taxon>
        <taxon>Grimontia</taxon>
    </lineage>
</organism>
<dbReference type="Pfam" id="PF15956">
    <property type="entry name" value="DUF4760"/>
    <property type="match status" value="1"/>
</dbReference>
<evidence type="ECO:0000256" key="1">
    <source>
        <dbReference type="SAM" id="Phobius"/>
    </source>
</evidence>
<reference evidence="2" key="1">
    <citation type="submission" date="2021-08" db="EMBL/GenBank/DDBJ databases">
        <authorList>
            <person name="Sakaguchi M."/>
            <person name="Kikuchi T."/>
            <person name="Urbanczyk H."/>
        </authorList>
    </citation>
    <scope>NUCLEOTIDE SEQUENCE</scope>
    <source>
        <strain evidence="2">020920N</strain>
    </source>
</reference>
<evidence type="ECO:0000313" key="2">
    <source>
        <dbReference type="EMBL" id="USH01083.1"/>
    </source>
</evidence>
<dbReference type="InterPro" id="IPR031876">
    <property type="entry name" value="DUF4760"/>
</dbReference>
<dbReference type="EMBL" id="CP082275">
    <property type="protein sequence ID" value="USH01083.1"/>
    <property type="molecule type" value="Genomic_DNA"/>
</dbReference>
<dbReference type="RefSeq" id="WP_251875133.1">
    <property type="nucleotide sequence ID" value="NZ_CP082275.1"/>
</dbReference>